<dbReference type="Pfam" id="PF24722">
    <property type="entry name" value="DUF7674"/>
    <property type="match status" value="1"/>
</dbReference>
<feature type="domain" description="DUF7674" evidence="1">
    <location>
        <begin position="13"/>
        <end position="119"/>
    </location>
</feature>
<dbReference type="EMBL" id="CZKB01000017">
    <property type="protein sequence ID" value="CUR61248.1"/>
    <property type="molecule type" value="Genomic_DNA"/>
</dbReference>
<evidence type="ECO:0000259" key="1">
    <source>
        <dbReference type="Pfam" id="PF24722"/>
    </source>
</evidence>
<organism evidence="2">
    <name type="scientific">metagenome</name>
    <dbReference type="NCBI Taxonomy" id="256318"/>
    <lineage>
        <taxon>unclassified sequences</taxon>
        <taxon>metagenomes</taxon>
    </lineage>
</organism>
<dbReference type="InterPro" id="IPR056091">
    <property type="entry name" value="DUF7674"/>
</dbReference>
<dbReference type="AlphaFoldDB" id="A0A2P2CGX3"/>
<accession>A0A2P2CGX3</accession>
<gene>
    <name evidence="2" type="ORF">NOCA1240351</name>
</gene>
<name>A0A2P2CGX3_9ZZZZ</name>
<protein>
    <recommendedName>
        <fullName evidence="1">DUF7674 domain-containing protein</fullName>
    </recommendedName>
</protein>
<evidence type="ECO:0000313" key="2">
    <source>
        <dbReference type="EMBL" id="CUR61248.1"/>
    </source>
</evidence>
<proteinExistence type="predicted"/>
<reference evidence="2" key="1">
    <citation type="submission" date="2015-08" db="EMBL/GenBank/DDBJ databases">
        <authorList>
            <person name="Babu N.S."/>
            <person name="Beckwith C.J."/>
            <person name="Beseler K.G."/>
            <person name="Brison A."/>
            <person name="Carone J.V."/>
            <person name="Caskin T.P."/>
            <person name="Diamond M."/>
            <person name="Durham M.E."/>
            <person name="Foxe J.M."/>
            <person name="Go M."/>
            <person name="Henderson B.A."/>
            <person name="Jones I.B."/>
            <person name="McGettigan J.A."/>
            <person name="Micheletti S.J."/>
            <person name="Nasrallah M.E."/>
            <person name="Ortiz D."/>
            <person name="Piller C.R."/>
            <person name="Privatt S.R."/>
            <person name="Schneider S.L."/>
            <person name="Sharp S."/>
            <person name="Smith T.C."/>
            <person name="Stanton J.D."/>
            <person name="Ullery H.E."/>
            <person name="Wilson R.J."/>
            <person name="Serrano M.G."/>
            <person name="Buck G."/>
            <person name="Lee V."/>
            <person name="Wang Y."/>
            <person name="Carvalho R."/>
            <person name="Voegtly L."/>
            <person name="Shi R."/>
            <person name="Duckworth R."/>
            <person name="Johnson A."/>
            <person name="Loviza R."/>
            <person name="Walstead R."/>
            <person name="Shah Z."/>
            <person name="Kiflezghi M."/>
            <person name="Wade K."/>
            <person name="Ball S.L."/>
            <person name="Bradley K.W."/>
            <person name="Asai D.J."/>
            <person name="Bowman C.A."/>
            <person name="Russell D.A."/>
            <person name="Pope W.H."/>
            <person name="Jacobs-Sera D."/>
            <person name="Hendrix R.W."/>
            <person name="Hatfull G.F."/>
        </authorList>
    </citation>
    <scope>NUCLEOTIDE SEQUENCE</scope>
</reference>
<sequence>MSAEEFTRFAARLAAITPAVGDALEADGEERAPDMELPVLWMSAVGHAVAAVLPTLSEHTQRAVLDLVEDGMASGGELLRTAVATGLLEALAHDMDRSRVPRDLVEPLLGAQSRAYLRAWDEFTLGEPSP</sequence>